<comment type="caution">
    <text evidence="1">The sequence shown here is derived from an EMBL/GenBank/DDBJ whole genome shotgun (WGS) entry which is preliminary data.</text>
</comment>
<dbReference type="EMBL" id="BPLR01001280">
    <property type="protein sequence ID" value="GIZ01303.1"/>
    <property type="molecule type" value="Genomic_DNA"/>
</dbReference>
<gene>
    <name evidence="1" type="ORF">CEXT_90391</name>
</gene>
<name>A0AAV4Y1T2_CAEEX</name>
<organism evidence="1 2">
    <name type="scientific">Caerostris extrusa</name>
    <name type="common">Bark spider</name>
    <name type="synonym">Caerostris bankana</name>
    <dbReference type="NCBI Taxonomy" id="172846"/>
    <lineage>
        <taxon>Eukaryota</taxon>
        <taxon>Metazoa</taxon>
        <taxon>Ecdysozoa</taxon>
        <taxon>Arthropoda</taxon>
        <taxon>Chelicerata</taxon>
        <taxon>Arachnida</taxon>
        <taxon>Araneae</taxon>
        <taxon>Araneomorphae</taxon>
        <taxon>Entelegynae</taxon>
        <taxon>Araneoidea</taxon>
        <taxon>Araneidae</taxon>
        <taxon>Caerostris</taxon>
    </lineage>
</organism>
<evidence type="ECO:0000313" key="2">
    <source>
        <dbReference type="Proteomes" id="UP001054945"/>
    </source>
</evidence>
<reference evidence="1 2" key="1">
    <citation type="submission" date="2021-06" db="EMBL/GenBank/DDBJ databases">
        <title>Caerostris extrusa draft genome.</title>
        <authorList>
            <person name="Kono N."/>
            <person name="Arakawa K."/>
        </authorList>
    </citation>
    <scope>NUCLEOTIDE SEQUENCE [LARGE SCALE GENOMIC DNA]</scope>
</reference>
<accession>A0AAV4Y1T2</accession>
<protein>
    <submittedName>
        <fullName evidence="1">Uncharacterized protein</fullName>
    </submittedName>
</protein>
<sequence>MILPLQKMTLPFVDNKEDLYDISRGGGPQCQGVSSPDDRLANDRWGGGQGWPQMARGRLRRLQMFCSRGLYCSLLP</sequence>
<proteinExistence type="predicted"/>
<keyword evidence="2" id="KW-1185">Reference proteome</keyword>
<dbReference type="AlphaFoldDB" id="A0AAV4Y1T2"/>
<evidence type="ECO:0000313" key="1">
    <source>
        <dbReference type="EMBL" id="GIZ01303.1"/>
    </source>
</evidence>
<dbReference type="Proteomes" id="UP001054945">
    <property type="component" value="Unassembled WGS sequence"/>
</dbReference>